<keyword evidence="1" id="KW-0479">Metal-binding</keyword>
<dbReference type="Pfam" id="PF01926">
    <property type="entry name" value="MMR_HSR1"/>
    <property type="match status" value="1"/>
</dbReference>
<dbReference type="GO" id="GO:0043022">
    <property type="term" value="F:ribosome binding"/>
    <property type="evidence" value="ECO:0007669"/>
    <property type="project" value="TreeGrafter"/>
</dbReference>
<evidence type="ECO:0000256" key="1">
    <source>
        <dbReference type="ARBA" id="ARBA00022723"/>
    </source>
</evidence>
<dbReference type="PRINTS" id="PR00326">
    <property type="entry name" value="GTP1OBG"/>
</dbReference>
<evidence type="ECO:0000256" key="6">
    <source>
        <dbReference type="SAM" id="MobiDB-lite"/>
    </source>
</evidence>
<keyword evidence="2" id="KW-0547">Nucleotide-binding</keyword>
<dbReference type="Gene3D" id="3.40.50.11060">
    <property type="entry name" value="GTPase HflX, N-terminal domain"/>
    <property type="match status" value="1"/>
</dbReference>
<dbReference type="Gene3D" id="3.40.50.300">
    <property type="entry name" value="P-loop containing nucleotide triphosphate hydrolases"/>
    <property type="match status" value="1"/>
</dbReference>
<accession>A0A8K0EWI0</accession>
<evidence type="ECO:0000313" key="8">
    <source>
        <dbReference type="EMBL" id="CAH1271464.1"/>
    </source>
</evidence>
<dbReference type="InterPro" id="IPR025121">
    <property type="entry name" value="GTPase_HflX_N"/>
</dbReference>
<keyword evidence="9" id="KW-1185">Reference proteome</keyword>
<dbReference type="PANTHER" id="PTHR10229:SF0">
    <property type="entry name" value="GTP-BINDING PROTEIN 6-RELATED"/>
    <property type="match status" value="1"/>
</dbReference>
<reference evidence="8" key="1">
    <citation type="submission" date="2022-01" db="EMBL/GenBank/DDBJ databases">
        <authorList>
            <person name="Braso-Vives M."/>
        </authorList>
    </citation>
    <scope>NUCLEOTIDE SEQUENCE</scope>
</reference>
<dbReference type="Proteomes" id="UP000838412">
    <property type="component" value="Chromosome 8"/>
</dbReference>
<feature type="region of interest" description="Disordered" evidence="6">
    <location>
        <begin position="164"/>
        <end position="213"/>
    </location>
</feature>
<evidence type="ECO:0000259" key="7">
    <source>
        <dbReference type="PROSITE" id="PS51705"/>
    </source>
</evidence>
<evidence type="ECO:0000256" key="3">
    <source>
        <dbReference type="ARBA" id="ARBA00022842"/>
    </source>
</evidence>
<dbReference type="SUPFAM" id="SSF52540">
    <property type="entry name" value="P-loop containing nucleoside triphosphate hydrolases"/>
    <property type="match status" value="1"/>
</dbReference>
<dbReference type="NCBIfam" id="TIGR03156">
    <property type="entry name" value="GTP_HflX"/>
    <property type="match status" value="1"/>
</dbReference>
<dbReference type="PROSITE" id="PS51705">
    <property type="entry name" value="G_HFLX"/>
    <property type="match status" value="1"/>
</dbReference>
<dbReference type="PANTHER" id="PTHR10229">
    <property type="entry name" value="GTP-BINDING PROTEIN HFLX"/>
    <property type="match status" value="1"/>
</dbReference>
<dbReference type="InterPro" id="IPR030394">
    <property type="entry name" value="G_HFLX_dom"/>
</dbReference>
<dbReference type="CDD" id="cd01878">
    <property type="entry name" value="HflX"/>
    <property type="match status" value="1"/>
</dbReference>
<dbReference type="InterPro" id="IPR032305">
    <property type="entry name" value="GTP-bd_M"/>
</dbReference>
<dbReference type="FunFam" id="3.40.50.11060:FF:000002">
    <property type="entry name" value="GTP binding protein 6 (putative)"/>
    <property type="match status" value="1"/>
</dbReference>
<dbReference type="AlphaFoldDB" id="A0A8K0EWI0"/>
<gene>
    <name evidence="8" type="primary">GTPBP6</name>
    <name evidence="8" type="ORF">BLAG_LOCUS23484</name>
</gene>
<dbReference type="FunFam" id="3.40.50.300:FF:000886">
    <property type="entry name" value="Putative GTP-binding protein 6"/>
    <property type="match status" value="1"/>
</dbReference>
<proteinExistence type="predicted"/>
<dbReference type="Pfam" id="PF13167">
    <property type="entry name" value="GTP-bdg_N"/>
    <property type="match status" value="1"/>
</dbReference>
<dbReference type="GO" id="GO:0046872">
    <property type="term" value="F:metal ion binding"/>
    <property type="evidence" value="ECO:0007669"/>
    <property type="project" value="UniProtKB-KW"/>
</dbReference>
<organism evidence="8 9">
    <name type="scientific">Branchiostoma lanceolatum</name>
    <name type="common">Common lancelet</name>
    <name type="synonym">Amphioxus lanceolatum</name>
    <dbReference type="NCBI Taxonomy" id="7740"/>
    <lineage>
        <taxon>Eukaryota</taxon>
        <taxon>Metazoa</taxon>
        <taxon>Chordata</taxon>
        <taxon>Cephalochordata</taxon>
        <taxon>Leptocardii</taxon>
        <taxon>Amphioxiformes</taxon>
        <taxon>Branchiostomatidae</taxon>
        <taxon>Branchiostoma</taxon>
    </lineage>
</organism>
<dbReference type="EMBL" id="OV696693">
    <property type="protein sequence ID" value="CAH1271464.1"/>
    <property type="molecule type" value="Genomic_DNA"/>
</dbReference>
<evidence type="ECO:0000256" key="2">
    <source>
        <dbReference type="ARBA" id="ARBA00022741"/>
    </source>
</evidence>
<dbReference type="InterPro" id="IPR016496">
    <property type="entry name" value="GTPase_HflX"/>
</dbReference>
<evidence type="ECO:0000256" key="4">
    <source>
        <dbReference type="ARBA" id="ARBA00023134"/>
    </source>
</evidence>
<name>A0A8K0EWI0_BRALA</name>
<keyword evidence="4" id="KW-0342">GTP-binding</keyword>
<dbReference type="OrthoDB" id="10268034at2759"/>
<evidence type="ECO:0000256" key="5">
    <source>
        <dbReference type="ARBA" id="ARBA00070394"/>
    </source>
</evidence>
<dbReference type="InterPro" id="IPR006073">
    <property type="entry name" value="GTP-bd"/>
</dbReference>
<dbReference type="Pfam" id="PF16360">
    <property type="entry name" value="GTP-bdg_M"/>
    <property type="match status" value="1"/>
</dbReference>
<dbReference type="InterPro" id="IPR042108">
    <property type="entry name" value="GTPase_HflX_N_sf"/>
</dbReference>
<dbReference type="InterPro" id="IPR027417">
    <property type="entry name" value="P-loop_NTPase"/>
</dbReference>
<dbReference type="GO" id="GO:0005525">
    <property type="term" value="F:GTP binding"/>
    <property type="evidence" value="ECO:0007669"/>
    <property type="project" value="UniProtKB-KW"/>
</dbReference>
<evidence type="ECO:0000313" key="9">
    <source>
        <dbReference type="Proteomes" id="UP000838412"/>
    </source>
</evidence>
<protein>
    <recommendedName>
        <fullName evidence="5">Putative GTP-binding protein 6</fullName>
    </recommendedName>
</protein>
<keyword evidence="3" id="KW-0460">Magnesium</keyword>
<feature type="compositionally biased region" description="Acidic residues" evidence="6">
    <location>
        <begin position="179"/>
        <end position="213"/>
    </location>
</feature>
<sequence>MFAMKFYNLALSLKSFLRSHRPSLKMTYWKRCCNKVIRSVTGLTGQQRNAANACLPWLGPGDLLNFGVGQDSIPQKRNHTAVVRSNLFRIDNDVANCRFTSVAEKGQLDITSRTEKMYYSAVFCQRMKPYEKSFQQRRGYLNRRQSYFLDSSLTRCFHSSSKRYRKDRKHPKDRPEATESTEEATDIESDLDSDDVHDEDEDEEYDSELDDENLTDELYEEQVTLVTPEGGHKVIVVQPNVKWGAKKQHLTTGELMLAECVALVETLPYWKVVDTILMSTKTPDKKMIFGKGNFQTLTEKIKATKDVTAVFLSVEALTGRQQKEFEEAWGVPVFDRYTVVLQIFKDHARTKEARLQIALAEIPYLKMRISEEVANLDQQRGGMRTRGGGGETFRELRKRVLKQKETAIKKALVRLKKKRDLLRMGRTKKEIPVVSVVGYTNSGKTTLIKALTGEERIQPQDQLFATLDVTAHAGQLPSRMTALYVDTVGFLSQLPHHLIASFNATLEDVRLSDLIVHIRDVSHPDTLNQKHNVLEVLNNLQLPQHLLDNMIEANNKIDLLDGESSVPEANDDTVINISALQGTGLDRLRDVVEAKLFEATNTVKTTLRIPMAGQQLSQLYKNATVQGVQVTEDAEHLDVDVVMGKAAFAKFVHAFKGKVRQL</sequence>
<dbReference type="GO" id="GO:0005737">
    <property type="term" value="C:cytoplasm"/>
    <property type="evidence" value="ECO:0007669"/>
    <property type="project" value="TreeGrafter"/>
</dbReference>
<feature type="domain" description="Hflx-type G" evidence="7">
    <location>
        <begin position="432"/>
        <end position="600"/>
    </location>
</feature>